<dbReference type="Gene3D" id="3.30.1370.10">
    <property type="entry name" value="K Homology domain, type 1"/>
    <property type="match status" value="1"/>
</dbReference>
<dbReference type="Gramene" id="KMS65223">
    <property type="protein sequence ID" value="KMS65223"/>
    <property type="gene ID" value="BVRB_038160"/>
</dbReference>
<dbReference type="PANTHER" id="PTHR12581:SF0">
    <property type="entry name" value="KRR1 SMALL SUBUNIT PROCESSOME COMPONENT HOMOLOG"/>
    <property type="match status" value="1"/>
</dbReference>
<dbReference type="Proteomes" id="UP000035740">
    <property type="component" value="Unassembled WGS sequence"/>
</dbReference>
<protein>
    <recommendedName>
        <fullName evidence="1">KRR1 small subunit processome component second KH domain-containing protein</fullName>
    </recommendedName>
</protein>
<dbReference type="OrthoDB" id="441223at2759"/>
<dbReference type="AlphaFoldDB" id="A0A0J7YPY8"/>
<organism evidence="2 3">
    <name type="scientific">Beta vulgaris subsp. vulgaris</name>
    <name type="common">Beet</name>
    <dbReference type="NCBI Taxonomy" id="3555"/>
    <lineage>
        <taxon>Eukaryota</taxon>
        <taxon>Viridiplantae</taxon>
        <taxon>Streptophyta</taxon>
        <taxon>Embryophyta</taxon>
        <taxon>Tracheophyta</taxon>
        <taxon>Spermatophyta</taxon>
        <taxon>Magnoliopsida</taxon>
        <taxon>eudicotyledons</taxon>
        <taxon>Gunneridae</taxon>
        <taxon>Pentapetalae</taxon>
        <taxon>Caryophyllales</taxon>
        <taxon>Chenopodiaceae</taxon>
        <taxon>Betoideae</taxon>
        <taxon>Beta</taxon>
    </lineage>
</organism>
<dbReference type="GO" id="GO:0032040">
    <property type="term" value="C:small-subunit processome"/>
    <property type="evidence" value="ECO:0007669"/>
    <property type="project" value="TreeGrafter"/>
</dbReference>
<reference evidence="2 3" key="1">
    <citation type="journal article" date="2014" name="Nature">
        <title>The genome of the recently domesticated crop plant sugar beet (Beta vulgaris).</title>
        <authorList>
            <person name="Dohm J.C."/>
            <person name="Minoche A.E."/>
            <person name="Holtgrawe D."/>
            <person name="Capella-Gutierrez S."/>
            <person name="Zakrzewski F."/>
            <person name="Tafer H."/>
            <person name="Rupp O."/>
            <person name="Sorensen T.R."/>
            <person name="Stracke R."/>
            <person name="Reinhardt R."/>
            <person name="Goesmann A."/>
            <person name="Kraft T."/>
            <person name="Schulz B."/>
            <person name="Stadler P.F."/>
            <person name="Schmidt T."/>
            <person name="Gabaldon T."/>
            <person name="Lehrach H."/>
            <person name="Weisshaar B."/>
            <person name="Himmelbauer H."/>
        </authorList>
    </citation>
    <scope>NUCLEOTIDE SEQUENCE [LARGE SCALE GENOMIC DNA]</scope>
    <source>
        <tissue evidence="2">Taproot</tissue>
    </source>
</reference>
<accession>A0A0J7YPY8</accession>
<evidence type="ECO:0000313" key="3">
    <source>
        <dbReference type="Proteomes" id="UP000035740"/>
    </source>
</evidence>
<dbReference type="GO" id="GO:0003723">
    <property type="term" value="F:RNA binding"/>
    <property type="evidence" value="ECO:0007669"/>
    <property type="project" value="UniProtKB-KW"/>
</dbReference>
<evidence type="ECO:0000259" key="1">
    <source>
        <dbReference type="Pfam" id="PF21800"/>
    </source>
</evidence>
<proteinExistence type="predicted"/>
<dbReference type="Pfam" id="PF21800">
    <property type="entry name" value="KH_KRR1_2nd"/>
    <property type="match status" value="1"/>
</dbReference>
<gene>
    <name evidence="2" type="ORF">BVRB_038160</name>
</gene>
<sequence length="85" mass="10315">MKNVHPIYNIKSLMIKRELENDPNLKEENWARFLPTFKKKNVKRKKRKIVKKERALLPPPQQPRKIDLQMESGEYFVAKKKQRTK</sequence>
<evidence type="ECO:0000313" key="2">
    <source>
        <dbReference type="EMBL" id="KMS65223.1"/>
    </source>
</evidence>
<dbReference type="InterPro" id="IPR024166">
    <property type="entry name" value="rRNA_assembly_KRR1"/>
</dbReference>
<keyword evidence="3" id="KW-1185">Reference proteome</keyword>
<dbReference type="InterPro" id="IPR048548">
    <property type="entry name" value="KRR1-like_KH2"/>
</dbReference>
<dbReference type="PANTHER" id="PTHR12581">
    <property type="entry name" value="HIV-1 REV BINDING PROTEIN 2, 3"/>
    <property type="match status" value="1"/>
</dbReference>
<dbReference type="EMBL" id="KQ112486">
    <property type="protein sequence ID" value="KMS65223.1"/>
    <property type="molecule type" value="Genomic_DNA"/>
</dbReference>
<name>A0A0J7YPY8_BETVV</name>
<dbReference type="InterPro" id="IPR036612">
    <property type="entry name" value="KH_dom_type_1_sf"/>
</dbReference>
<feature type="domain" description="KRR1 small subunit processome component second KH" evidence="1">
    <location>
        <begin position="1"/>
        <end position="20"/>
    </location>
</feature>